<keyword evidence="2 5" id="KW-0812">Transmembrane</keyword>
<dbReference type="GeneID" id="119724277"/>
<feature type="compositionally biased region" description="Polar residues" evidence="6">
    <location>
        <begin position="380"/>
        <end position="392"/>
    </location>
</feature>
<keyword evidence="5" id="KW-0675">Receptor</keyword>
<comment type="similarity">
    <text evidence="5">Belongs to the G-protein coupled receptor 1 family.</text>
</comment>
<evidence type="ECO:0000256" key="7">
    <source>
        <dbReference type="SAM" id="Phobius"/>
    </source>
</evidence>
<dbReference type="AlphaFoldDB" id="A0A913ZHC0"/>
<dbReference type="PROSITE" id="PS00237">
    <property type="entry name" value="G_PROTEIN_RECEP_F1_1"/>
    <property type="match status" value="1"/>
</dbReference>
<dbReference type="GO" id="GO:0004930">
    <property type="term" value="F:G protein-coupled receptor activity"/>
    <property type="evidence" value="ECO:0007669"/>
    <property type="project" value="UniProtKB-KW"/>
</dbReference>
<dbReference type="SUPFAM" id="SSF81321">
    <property type="entry name" value="Family A G protein-coupled receptor-like"/>
    <property type="match status" value="1"/>
</dbReference>
<keyword evidence="4 7" id="KW-0472">Membrane</keyword>
<reference evidence="9" key="1">
    <citation type="submission" date="2022-11" db="UniProtKB">
        <authorList>
            <consortium name="EnsemblMetazoa"/>
        </authorList>
    </citation>
    <scope>IDENTIFICATION</scope>
</reference>
<dbReference type="InterPro" id="IPR017452">
    <property type="entry name" value="GPCR_Rhodpsn_7TM"/>
</dbReference>
<dbReference type="PANTHER" id="PTHR45698">
    <property type="entry name" value="TRACE AMINE-ASSOCIATED RECEPTOR 19N-RELATED"/>
    <property type="match status" value="1"/>
</dbReference>
<keyword evidence="10" id="KW-1185">Reference proteome</keyword>
<feature type="domain" description="G-protein coupled receptors family 1 profile" evidence="8">
    <location>
        <begin position="50"/>
        <end position="318"/>
    </location>
</feature>
<dbReference type="RefSeq" id="XP_038051182.1">
    <property type="nucleotide sequence ID" value="XM_038195254.1"/>
</dbReference>
<evidence type="ECO:0000256" key="4">
    <source>
        <dbReference type="ARBA" id="ARBA00023136"/>
    </source>
</evidence>
<name>A0A913ZHC0_PATMI</name>
<dbReference type="Pfam" id="PF00001">
    <property type="entry name" value="7tm_1"/>
    <property type="match status" value="1"/>
</dbReference>
<feature type="transmembrane region" description="Helical" evidence="7">
    <location>
        <begin position="156"/>
        <end position="173"/>
    </location>
</feature>
<evidence type="ECO:0000256" key="2">
    <source>
        <dbReference type="ARBA" id="ARBA00022692"/>
    </source>
</evidence>
<evidence type="ECO:0000256" key="3">
    <source>
        <dbReference type="ARBA" id="ARBA00022989"/>
    </source>
</evidence>
<comment type="subcellular location">
    <subcellularLocation>
        <location evidence="1">Membrane</location>
    </subcellularLocation>
</comment>
<dbReference type="EnsemblMetazoa" id="XM_038195255.1">
    <property type="protein sequence ID" value="XP_038051183.1"/>
    <property type="gene ID" value="LOC119724277"/>
</dbReference>
<evidence type="ECO:0000256" key="1">
    <source>
        <dbReference type="ARBA" id="ARBA00004370"/>
    </source>
</evidence>
<evidence type="ECO:0000259" key="8">
    <source>
        <dbReference type="PROSITE" id="PS50262"/>
    </source>
</evidence>
<proteinExistence type="inferred from homology"/>
<dbReference type="CDD" id="cd00637">
    <property type="entry name" value="7tm_classA_rhodopsin-like"/>
    <property type="match status" value="1"/>
</dbReference>
<dbReference type="Proteomes" id="UP000887568">
    <property type="component" value="Unplaced"/>
</dbReference>
<feature type="compositionally biased region" description="Polar residues" evidence="6">
    <location>
        <begin position="402"/>
        <end position="414"/>
    </location>
</feature>
<dbReference type="PRINTS" id="PR00237">
    <property type="entry name" value="GPCRRHODOPSN"/>
</dbReference>
<sequence length="414" mass="47431">MENATTMMQETPKTTPTTSMTVYADRDELSPSDKFGIAIYCIIGCFGLVGNLFACIVFKTIKSKRNQVSLLIFTQAVADLVSSFVLIIFGITRVYRHRLPTTGSTGEWLCRFWWTRFLIFYFFAISTYNLTLISLERYIAVVHPLTYAKRFTRRNTKIFVVVIWLLCPIMQWGQPLWGYTVVNGTCVTVASWDQVGQPFFGVLLFLWELITPICVMGVCFFSIVRTLRRKELACRTPTMVKVKPERAGSVFKPAKKKVRRDITMTLLILFILFVICWTPNQTTFVQFNLGGPLDFNGGWYHFTVILGFMNCCINPFVYAFRLRQFRVRVLLMLRCRCGAFDRADESDNELFRDPASTSSKWSTRREKLGKMFKLTRHDNASISRTPENTASPEGSPFPAKKATSNQTHNTNGTS</sequence>
<dbReference type="EnsemblMetazoa" id="XM_038195254.1">
    <property type="protein sequence ID" value="XP_038051182.1"/>
    <property type="gene ID" value="LOC119724277"/>
</dbReference>
<feature type="transmembrane region" description="Helical" evidence="7">
    <location>
        <begin position="300"/>
        <end position="320"/>
    </location>
</feature>
<feature type="transmembrane region" description="Helical" evidence="7">
    <location>
        <begin position="112"/>
        <end position="135"/>
    </location>
</feature>
<keyword evidence="3 7" id="KW-1133">Transmembrane helix</keyword>
<feature type="region of interest" description="Disordered" evidence="6">
    <location>
        <begin position="370"/>
        <end position="414"/>
    </location>
</feature>
<dbReference type="OrthoDB" id="5960344at2759"/>
<dbReference type="RefSeq" id="XP_038051183.1">
    <property type="nucleotide sequence ID" value="XM_038195255.1"/>
</dbReference>
<organism evidence="9 10">
    <name type="scientific">Patiria miniata</name>
    <name type="common">Bat star</name>
    <name type="synonym">Asterina miniata</name>
    <dbReference type="NCBI Taxonomy" id="46514"/>
    <lineage>
        <taxon>Eukaryota</taxon>
        <taxon>Metazoa</taxon>
        <taxon>Echinodermata</taxon>
        <taxon>Eleutherozoa</taxon>
        <taxon>Asterozoa</taxon>
        <taxon>Asteroidea</taxon>
        <taxon>Valvatacea</taxon>
        <taxon>Valvatida</taxon>
        <taxon>Asterinidae</taxon>
        <taxon>Patiria</taxon>
    </lineage>
</organism>
<dbReference type="Gene3D" id="1.20.1070.10">
    <property type="entry name" value="Rhodopsin 7-helix transmembrane proteins"/>
    <property type="match status" value="1"/>
</dbReference>
<keyword evidence="5" id="KW-0807">Transducer</keyword>
<evidence type="ECO:0000256" key="5">
    <source>
        <dbReference type="RuleBase" id="RU000688"/>
    </source>
</evidence>
<dbReference type="PROSITE" id="PS50262">
    <property type="entry name" value="G_PROTEIN_RECEP_F1_2"/>
    <property type="match status" value="1"/>
</dbReference>
<dbReference type="InterPro" id="IPR000276">
    <property type="entry name" value="GPCR_Rhodpsn"/>
</dbReference>
<dbReference type="OMA" id="LFCPVMQ"/>
<protein>
    <recommendedName>
        <fullName evidence="8">G-protein coupled receptors family 1 profile domain-containing protein</fullName>
    </recommendedName>
</protein>
<evidence type="ECO:0000313" key="9">
    <source>
        <dbReference type="EnsemblMetazoa" id="XP_038051182.1"/>
    </source>
</evidence>
<feature type="transmembrane region" description="Helical" evidence="7">
    <location>
        <begin position="37"/>
        <end position="58"/>
    </location>
</feature>
<feature type="transmembrane region" description="Helical" evidence="7">
    <location>
        <begin position="70"/>
        <end position="92"/>
    </location>
</feature>
<evidence type="ECO:0000313" key="10">
    <source>
        <dbReference type="Proteomes" id="UP000887568"/>
    </source>
</evidence>
<feature type="compositionally biased region" description="Basic and acidic residues" evidence="6">
    <location>
        <begin position="370"/>
        <end position="379"/>
    </location>
</feature>
<dbReference type="GO" id="GO:0016020">
    <property type="term" value="C:membrane"/>
    <property type="evidence" value="ECO:0007669"/>
    <property type="project" value="UniProtKB-SubCell"/>
</dbReference>
<accession>A0A913ZHC0</accession>
<evidence type="ECO:0000256" key="6">
    <source>
        <dbReference type="SAM" id="MobiDB-lite"/>
    </source>
</evidence>
<feature type="transmembrane region" description="Helical" evidence="7">
    <location>
        <begin position="262"/>
        <end position="280"/>
    </location>
</feature>
<dbReference type="PANTHER" id="PTHR45698:SF1">
    <property type="entry name" value="TRACE AMINE-ASSOCIATED RECEPTOR 13C-LIKE"/>
    <property type="match status" value="1"/>
</dbReference>
<feature type="transmembrane region" description="Helical" evidence="7">
    <location>
        <begin position="199"/>
        <end position="223"/>
    </location>
</feature>
<keyword evidence="5" id="KW-0297">G-protein coupled receptor</keyword>